<organism evidence="1 2">
    <name type="scientific">Neisseria montereyensis</name>
    <dbReference type="NCBI Taxonomy" id="2973938"/>
    <lineage>
        <taxon>Bacteria</taxon>
        <taxon>Pseudomonadati</taxon>
        <taxon>Pseudomonadota</taxon>
        <taxon>Betaproteobacteria</taxon>
        <taxon>Neisseriales</taxon>
        <taxon>Neisseriaceae</taxon>
        <taxon>Neisseria</taxon>
    </lineage>
</organism>
<comment type="caution">
    <text evidence="1">The sequence shown here is derived from an EMBL/GenBank/DDBJ whole genome shotgun (WGS) entry which is preliminary data.</text>
</comment>
<evidence type="ECO:0000313" key="1">
    <source>
        <dbReference type="EMBL" id="MCS4533198.1"/>
    </source>
</evidence>
<dbReference type="EMBL" id="JANUXW010000002">
    <property type="protein sequence ID" value="MCS4533198.1"/>
    <property type="molecule type" value="Genomic_DNA"/>
</dbReference>
<reference evidence="1" key="2">
    <citation type="journal article" date="2023" name="Curr. Microbiol.">
        <title>Neisseria montereyensis sp. nov., Isolated from Oropharynx of California Sea Lion (Zalophus californianus): Genomic, Phylogenetic, and Phenotypic Study.</title>
        <authorList>
            <person name="Volokhov D.V."/>
            <person name="Zagorodnyaya T.A."/>
            <person name="Furtak V.A."/>
            <person name="Nattanmai G."/>
            <person name="Randall L."/>
            <person name="Jose S."/>
            <person name="Gao Y."/>
            <person name="Gulland F.M."/>
            <person name="Eisenberg T."/>
            <person name="Delmonte P."/>
            <person name="Blom J."/>
            <person name="Mitchell K.K."/>
        </authorList>
    </citation>
    <scope>NUCLEOTIDE SEQUENCE</scope>
    <source>
        <strain evidence="1">CSL10203-ORH2</strain>
    </source>
</reference>
<gene>
    <name evidence="1" type="ORF">NXS09_02655</name>
</gene>
<keyword evidence="2" id="KW-1185">Reference proteome</keyword>
<name>A0ABT2FAM6_9NEIS</name>
<sequence>MILLYFGLLIFYSGSTAPFIVYSVSSGNGVLPLPQTSNPYENAATKQA</sequence>
<dbReference type="RefSeq" id="WP_259291011.1">
    <property type="nucleotide sequence ID" value="NZ_JANUXW010000002.1"/>
</dbReference>
<dbReference type="Proteomes" id="UP001166947">
    <property type="component" value="Unassembled WGS sequence"/>
</dbReference>
<protein>
    <submittedName>
        <fullName evidence="1">Uncharacterized protein</fullName>
    </submittedName>
</protein>
<evidence type="ECO:0000313" key="2">
    <source>
        <dbReference type="Proteomes" id="UP001166947"/>
    </source>
</evidence>
<reference evidence="1" key="1">
    <citation type="submission" date="2022-08" db="EMBL/GenBank/DDBJ databases">
        <authorList>
            <person name="Volokhov D.V."/>
            <person name="Furtak V.A."/>
            <person name="Zagorodnyaya T.A."/>
        </authorList>
    </citation>
    <scope>NUCLEOTIDE SEQUENCE</scope>
    <source>
        <strain evidence="1">CSL10203-ORH2</strain>
    </source>
</reference>
<proteinExistence type="predicted"/>
<accession>A0ABT2FAM6</accession>